<protein>
    <submittedName>
        <fullName evidence="2">Uncharacterized protein</fullName>
    </submittedName>
</protein>
<keyword evidence="3" id="KW-1185">Reference proteome</keyword>
<dbReference type="Proteomes" id="UP000314294">
    <property type="component" value="Unassembled WGS sequence"/>
</dbReference>
<feature type="region of interest" description="Disordered" evidence="1">
    <location>
        <begin position="1"/>
        <end position="67"/>
    </location>
</feature>
<evidence type="ECO:0000313" key="2">
    <source>
        <dbReference type="EMBL" id="TNN61147.1"/>
    </source>
</evidence>
<evidence type="ECO:0000313" key="3">
    <source>
        <dbReference type="Proteomes" id="UP000314294"/>
    </source>
</evidence>
<reference evidence="2 3" key="1">
    <citation type="submission" date="2019-03" db="EMBL/GenBank/DDBJ databases">
        <title>First draft genome of Liparis tanakae, snailfish: a comprehensive survey of snailfish specific genes.</title>
        <authorList>
            <person name="Kim W."/>
            <person name="Song I."/>
            <person name="Jeong J.-H."/>
            <person name="Kim D."/>
            <person name="Kim S."/>
            <person name="Ryu S."/>
            <person name="Song J.Y."/>
            <person name="Lee S.K."/>
        </authorList>
    </citation>
    <scope>NUCLEOTIDE SEQUENCE [LARGE SCALE GENOMIC DNA]</scope>
    <source>
        <tissue evidence="2">Muscle</tissue>
    </source>
</reference>
<proteinExistence type="predicted"/>
<dbReference type="AlphaFoldDB" id="A0A4Z2H5J8"/>
<comment type="caution">
    <text evidence="2">The sequence shown here is derived from an EMBL/GenBank/DDBJ whole genome shotgun (WGS) entry which is preliminary data.</text>
</comment>
<dbReference type="EMBL" id="SRLO01000321">
    <property type="protein sequence ID" value="TNN61147.1"/>
    <property type="molecule type" value="Genomic_DNA"/>
</dbReference>
<sequence length="145" mass="16103">MMRPPFFGSSPTDRCTGGLFVGVGGMNDGMSRSDEEERRSSSEEGKSTRETSEDTGHAGRGRCEDRGVEVKVEQQEVNITQSYTVTMDSNRRRSAAHYSTHHAGDPFSVHLIHKQHAHAGLGERHWKHAAIRERATGSAGRVERR</sequence>
<evidence type="ECO:0000256" key="1">
    <source>
        <dbReference type="SAM" id="MobiDB-lite"/>
    </source>
</evidence>
<gene>
    <name evidence="2" type="ORF">EYF80_028655</name>
</gene>
<organism evidence="2 3">
    <name type="scientific">Liparis tanakae</name>
    <name type="common">Tanaka's snailfish</name>
    <dbReference type="NCBI Taxonomy" id="230148"/>
    <lineage>
        <taxon>Eukaryota</taxon>
        <taxon>Metazoa</taxon>
        <taxon>Chordata</taxon>
        <taxon>Craniata</taxon>
        <taxon>Vertebrata</taxon>
        <taxon>Euteleostomi</taxon>
        <taxon>Actinopterygii</taxon>
        <taxon>Neopterygii</taxon>
        <taxon>Teleostei</taxon>
        <taxon>Neoteleostei</taxon>
        <taxon>Acanthomorphata</taxon>
        <taxon>Eupercaria</taxon>
        <taxon>Perciformes</taxon>
        <taxon>Cottioidei</taxon>
        <taxon>Cottales</taxon>
        <taxon>Liparidae</taxon>
        <taxon>Liparis</taxon>
    </lineage>
</organism>
<feature type="compositionally biased region" description="Basic and acidic residues" evidence="1">
    <location>
        <begin position="31"/>
        <end position="67"/>
    </location>
</feature>
<accession>A0A4Z2H5J8</accession>
<name>A0A4Z2H5J8_9TELE</name>